<dbReference type="OrthoDB" id="502624at2"/>
<protein>
    <submittedName>
        <fullName evidence="3">Cytochrome P450</fullName>
    </submittedName>
</protein>
<dbReference type="AlphaFoldDB" id="A0A4R0IYG9"/>
<keyword evidence="2" id="KW-0503">Monooxygenase</keyword>
<dbReference type="GO" id="GO:0005506">
    <property type="term" value="F:iron ion binding"/>
    <property type="evidence" value="ECO:0007669"/>
    <property type="project" value="InterPro"/>
</dbReference>
<dbReference type="PANTHER" id="PTHR46696:SF6">
    <property type="entry name" value="P450, PUTATIVE (EUROFUNG)-RELATED"/>
    <property type="match status" value="1"/>
</dbReference>
<dbReference type="GO" id="GO:0004497">
    <property type="term" value="F:monooxygenase activity"/>
    <property type="evidence" value="ECO:0007669"/>
    <property type="project" value="UniProtKB-KW"/>
</dbReference>
<dbReference type="EMBL" id="SJKD01000019">
    <property type="protein sequence ID" value="TCC33885.1"/>
    <property type="molecule type" value="Genomic_DNA"/>
</dbReference>
<dbReference type="InterPro" id="IPR036396">
    <property type="entry name" value="Cyt_P450_sf"/>
</dbReference>
<proteinExistence type="inferred from homology"/>
<dbReference type="InterPro" id="IPR001128">
    <property type="entry name" value="Cyt_P450"/>
</dbReference>
<keyword evidence="2" id="KW-0349">Heme</keyword>
<comment type="similarity">
    <text evidence="1 2">Belongs to the cytochrome P450 family.</text>
</comment>
<dbReference type="GO" id="GO:0016705">
    <property type="term" value="F:oxidoreductase activity, acting on paired donors, with incorporation or reduction of molecular oxygen"/>
    <property type="evidence" value="ECO:0007669"/>
    <property type="project" value="InterPro"/>
</dbReference>
<dbReference type="PRINTS" id="PR00359">
    <property type="entry name" value="BP450"/>
</dbReference>
<dbReference type="InterPro" id="IPR017972">
    <property type="entry name" value="Cyt_P450_CS"/>
</dbReference>
<keyword evidence="2" id="KW-0479">Metal-binding</keyword>
<name>A0A4R0IYG9_9ACTN</name>
<comment type="caution">
    <text evidence="3">The sequence shown here is derived from an EMBL/GenBank/DDBJ whole genome shotgun (WGS) entry which is preliminary data.</text>
</comment>
<reference evidence="3 4" key="1">
    <citation type="submission" date="2019-02" db="EMBL/GenBank/DDBJ databases">
        <title>Kribbella capetownensis sp. nov. and Kribbella speibonae sp. nov., isolated from soil.</title>
        <authorList>
            <person name="Curtis S.M."/>
            <person name="Norton I."/>
            <person name="Everest G.J."/>
            <person name="Meyers P.R."/>
        </authorList>
    </citation>
    <scope>NUCLEOTIDE SEQUENCE [LARGE SCALE GENOMIC DNA]</scope>
    <source>
        <strain evidence="3 4">YM53</strain>
    </source>
</reference>
<keyword evidence="2" id="KW-0560">Oxidoreductase</keyword>
<keyword evidence="4" id="KW-1185">Reference proteome</keyword>
<evidence type="ECO:0000256" key="1">
    <source>
        <dbReference type="ARBA" id="ARBA00010617"/>
    </source>
</evidence>
<dbReference type="Gene3D" id="1.10.630.10">
    <property type="entry name" value="Cytochrome P450"/>
    <property type="match status" value="1"/>
</dbReference>
<dbReference type="Pfam" id="PF00067">
    <property type="entry name" value="p450"/>
    <property type="match status" value="1"/>
</dbReference>
<evidence type="ECO:0000313" key="4">
    <source>
        <dbReference type="Proteomes" id="UP000293342"/>
    </source>
</evidence>
<evidence type="ECO:0000256" key="2">
    <source>
        <dbReference type="RuleBase" id="RU000461"/>
    </source>
</evidence>
<accession>A0A4R0IYG9</accession>
<dbReference type="SUPFAM" id="SSF48264">
    <property type="entry name" value="Cytochrome P450"/>
    <property type="match status" value="1"/>
</dbReference>
<evidence type="ECO:0000313" key="3">
    <source>
        <dbReference type="EMBL" id="TCC33885.1"/>
    </source>
</evidence>
<dbReference type="InterPro" id="IPR002397">
    <property type="entry name" value="Cyt_P450_B"/>
</dbReference>
<dbReference type="PROSITE" id="PS00086">
    <property type="entry name" value="CYTOCHROME_P450"/>
    <property type="match status" value="1"/>
</dbReference>
<dbReference type="GO" id="GO:0020037">
    <property type="term" value="F:heme binding"/>
    <property type="evidence" value="ECO:0007669"/>
    <property type="project" value="InterPro"/>
</dbReference>
<sequence>MSDAAMPAVGCPEFDPFQAHRNDPYPLFAQMRERFPVAPNQTLGGVQLVTRYDDIERIASDPETYSSVGSLPVPVASNVPEVIAALPEFATDPDVASGVEVDGTRHERMRTTIQRAYRGPRVSALAADVEQHANALLDRIAGDGQADLLAAYAHPLVSRATSMLLGVPEDYHDRYEIWAHSMAAILTPTVPVEQKLQAARQLHDYQAFALEWRDQRRTSPTDDVFSTFAAGEGGEAEPLQDNELLYAMLLHWVAGYDTTRNGILSTLHLMLRHPGLWERATDPREAEHIAEEALRFEAPHRGLMRVTTKPVTISGTDLPAGTPLLLMFASANRDEHVFPNADQFVVDRPNAKQHVAFGKGPHLCPGATMARYEIRTAARVAATRLPKATLVGDPEWRPDYFFRGLTELRVTW</sequence>
<dbReference type="RefSeq" id="WP_131519372.1">
    <property type="nucleotide sequence ID" value="NZ_SJKD01000019.1"/>
</dbReference>
<dbReference type="Proteomes" id="UP000293342">
    <property type="component" value="Unassembled WGS sequence"/>
</dbReference>
<dbReference type="PANTHER" id="PTHR46696">
    <property type="entry name" value="P450, PUTATIVE (EUROFUNG)-RELATED"/>
    <property type="match status" value="1"/>
</dbReference>
<gene>
    <name evidence="3" type="ORF">E0H75_42260</name>
</gene>
<keyword evidence="2" id="KW-0408">Iron</keyword>
<organism evidence="3 4">
    <name type="scientific">Kribbella capetownensis</name>
    <dbReference type="NCBI Taxonomy" id="1572659"/>
    <lineage>
        <taxon>Bacteria</taxon>
        <taxon>Bacillati</taxon>
        <taxon>Actinomycetota</taxon>
        <taxon>Actinomycetes</taxon>
        <taxon>Propionibacteriales</taxon>
        <taxon>Kribbellaceae</taxon>
        <taxon>Kribbella</taxon>
    </lineage>
</organism>